<sequence>MLKLLNRPPIGSISIDLFRNTRHVKNIYSFRFLSTIPESLSPEIQARVDDLITRLPKPTHTLGNQKRKINKRQITDLDGQVFNFAVEIPEIVDTNISKSNDKANKLEKHEQEYWENNYQRYLKLFEHFTPKPKGPQRSFLKFLSSKVVTGGRQDVGEQSKAIAKQWKELPEEEKSKYKPQDSEFQQWKERVEEWKKKRLVEYAIFEKNLAEFELEPPLDEYRATKKAL</sequence>
<dbReference type="Proteomes" id="UP000694255">
    <property type="component" value="Unassembled WGS sequence"/>
</dbReference>
<dbReference type="InterPro" id="IPR009071">
    <property type="entry name" value="HMG_box_dom"/>
</dbReference>
<dbReference type="CDD" id="cd00084">
    <property type="entry name" value="HMG-box_SF"/>
    <property type="match status" value="1"/>
</dbReference>
<reference evidence="3 4" key="1">
    <citation type="journal article" date="2021" name="DNA Res.">
        <title>Genome analysis of Candida subhashii reveals its hybrid nature and dual mitochondrial genome conformations.</title>
        <authorList>
            <person name="Mixao V."/>
            <person name="Hegedusova E."/>
            <person name="Saus E."/>
            <person name="Pryszcz L.P."/>
            <person name="Cillingova A."/>
            <person name="Nosek J."/>
            <person name="Gabaldon T."/>
        </authorList>
    </citation>
    <scope>NUCLEOTIDE SEQUENCE [LARGE SCALE GENOMIC DNA]</scope>
    <source>
        <strain evidence="3 4">CBS 10753</strain>
    </source>
</reference>
<organism evidence="3 4">
    <name type="scientific">[Candida] subhashii</name>
    <dbReference type="NCBI Taxonomy" id="561895"/>
    <lineage>
        <taxon>Eukaryota</taxon>
        <taxon>Fungi</taxon>
        <taxon>Dikarya</taxon>
        <taxon>Ascomycota</taxon>
        <taxon>Saccharomycotina</taxon>
        <taxon>Pichiomycetes</taxon>
        <taxon>Debaryomycetaceae</taxon>
        <taxon>Spathaspora</taxon>
    </lineage>
</organism>
<dbReference type="AlphaFoldDB" id="A0A8J5QGU8"/>
<gene>
    <name evidence="3" type="ORF">J8A68_000906</name>
</gene>
<evidence type="ECO:0000313" key="4">
    <source>
        <dbReference type="Proteomes" id="UP000694255"/>
    </source>
</evidence>
<evidence type="ECO:0000313" key="3">
    <source>
        <dbReference type="EMBL" id="KAG7665504.1"/>
    </source>
</evidence>
<dbReference type="RefSeq" id="XP_049265736.1">
    <property type="nucleotide sequence ID" value="XM_049410631.1"/>
</dbReference>
<feature type="domain" description="HMG box" evidence="2">
    <location>
        <begin position="132"/>
        <end position="195"/>
    </location>
</feature>
<comment type="caution">
    <text evidence="3">The sequence shown here is derived from an EMBL/GenBank/DDBJ whole genome shotgun (WGS) entry which is preliminary data.</text>
</comment>
<evidence type="ECO:0000259" key="2">
    <source>
        <dbReference type="PROSITE" id="PS50118"/>
    </source>
</evidence>
<keyword evidence="1" id="KW-0539">Nucleus</keyword>
<evidence type="ECO:0000256" key="1">
    <source>
        <dbReference type="PROSITE-ProRule" id="PRU00267"/>
    </source>
</evidence>
<dbReference type="GO" id="GO:0005634">
    <property type="term" value="C:nucleus"/>
    <property type="evidence" value="ECO:0007669"/>
    <property type="project" value="UniProtKB-UniRule"/>
</dbReference>
<dbReference type="GO" id="GO:0003677">
    <property type="term" value="F:DNA binding"/>
    <property type="evidence" value="ECO:0007669"/>
    <property type="project" value="UniProtKB-UniRule"/>
</dbReference>
<feature type="DNA-binding region" description="HMG box" evidence="1">
    <location>
        <begin position="132"/>
        <end position="195"/>
    </location>
</feature>
<protein>
    <recommendedName>
        <fullName evidence="2">HMG box domain-containing protein</fullName>
    </recommendedName>
</protein>
<keyword evidence="1" id="KW-0238">DNA-binding</keyword>
<dbReference type="EMBL" id="JAGSYN010000049">
    <property type="protein sequence ID" value="KAG7665504.1"/>
    <property type="molecule type" value="Genomic_DNA"/>
</dbReference>
<keyword evidence="4" id="KW-1185">Reference proteome</keyword>
<dbReference type="PROSITE" id="PS50118">
    <property type="entry name" value="HMG_BOX_2"/>
    <property type="match status" value="1"/>
</dbReference>
<dbReference type="GeneID" id="73467707"/>
<accession>A0A8J5QGU8</accession>
<dbReference type="SMART" id="SM00398">
    <property type="entry name" value="HMG"/>
    <property type="match status" value="1"/>
</dbReference>
<proteinExistence type="predicted"/>
<name>A0A8J5QGU8_9ASCO</name>
<dbReference type="OrthoDB" id="1919336at2759"/>